<dbReference type="InterPro" id="IPR051044">
    <property type="entry name" value="MAG_DAG_Lipase"/>
</dbReference>
<dbReference type="SUPFAM" id="SSF53474">
    <property type="entry name" value="alpha/beta-Hydrolases"/>
    <property type="match status" value="1"/>
</dbReference>
<comment type="caution">
    <text evidence="2">The sequence shown here is derived from an EMBL/GenBank/DDBJ whole genome shotgun (WGS) entry which is preliminary data.</text>
</comment>
<keyword evidence="3" id="KW-1185">Reference proteome</keyword>
<dbReference type="RefSeq" id="WP_008845886.1">
    <property type="nucleotide sequence ID" value="NZ_BAEN01000065.1"/>
</dbReference>
<dbReference type="Pfam" id="PF12146">
    <property type="entry name" value="Hydrolase_4"/>
    <property type="match status" value="1"/>
</dbReference>
<reference evidence="2 3" key="1">
    <citation type="journal article" date="2017" name="Antonie Van Leeuwenhoek">
        <title>Rhizobium rhizosphaerae sp. nov., a novel species isolated from rice rhizosphere.</title>
        <authorList>
            <person name="Zhao J.J."/>
            <person name="Zhang J."/>
            <person name="Zhang R.J."/>
            <person name="Zhang C.W."/>
            <person name="Yin H.Q."/>
            <person name="Zhang X.X."/>
        </authorList>
    </citation>
    <scope>NUCLEOTIDE SEQUENCE [LARGE SCALE GENOMIC DNA]</scope>
    <source>
        <strain evidence="2 3">E3</strain>
    </source>
</reference>
<keyword evidence="2" id="KW-0378">Hydrolase</keyword>
<sequence length="328" mass="37012">MIAYDMIEEFLSVEDDALIEKRNQQFIEPFWQKNVINGYFSGTENVQIAYAYVLNPDPIGSIAISSGRIETLLKYKELIFNLYHAGFSVFIHDHRGQGLSGRLLEDSEKGYVGSFSDYVSDFKIFYDNVIAPNSIQKPILLSHSMGAAIASLYLLSHPEDFEKCVMSAPMFGIRPALPKWLTCLLIDGLTLLNSMFGSSPWYFLGQSKYNPKTFAQNELTHSPTRYKIFREVYKDNPQCKLGGVTTAWLKQADKAMSIIHKNASAITTPILLLQAGDDNVVDNAKQTKVAMNLANCTLLQLENAKHEVLFESEDIRDRSLRAILRFVS</sequence>
<feature type="domain" description="Serine aminopeptidase S33" evidence="1">
    <location>
        <begin position="58"/>
        <end position="313"/>
    </location>
</feature>
<accession>K6YHI2</accession>
<evidence type="ECO:0000313" key="2">
    <source>
        <dbReference type="EMBL" id="GAC16083.1"/>
    </source>
</evidence>
<gene>
    <name evidence="2" type="primary">pldB</name>
    <name evidence="2" type="ORF">GLIP_3469</name>
</gene>
<dbReference type="Gene3D" id="3.40.50.1820">
    <property type="entry name" value="alpha/beta hydrolase"/>
    <property type="match status" value="1"/>
</dbReference>
<protein>
    <submittedName>
        <fullName evidence="2">Lysophospholipase</fullName>
        <ecNumber evidence="2">3.1.1.5</ecNumber>
    </submittedName>
</protein>
<organism evidence="2 3">
    <name type="scientific">Aliiglaciecola lipolytica E3</name>
    <dbReference type="NCBI Taxonomy" id="1127673"/>
    <lineage>
        <taxon>Bacteria</taxon>
        <taxon>Pseudomonadati</taxon>
        <taxon>Pseudomonadota</taxon>
        <taxon>Gammaproteobacteria</taxon>
        <taxon>Alteromonadales</taxon>
        <taxon>Alteromonadaceae</taxon>
        <taxon>Aliiglaciecola</taxon>
    </lineage>
</organism>
<evidence type="ECO:0000259" key="1">
    <source>
        <dbReference type="Pfam" id="PF12146"/>
    </source>
</evidence>
<dbReference type="EMBL" id="BAEN01000065">
    <property type="protein sequence ID" value="GAC16083.1"/>
    <property type="molecule type" value="Genomic_DNA"/>
</dbReference>
<dbReference type="GO" id="GO:0004622">
    <property type="term" value="F:phosphatidylcholine lysophospholipase activity"/>
    <property type="evidence" value="ECO:0007669"/>
    <property type="project" value="UniProtKB-EC"/>
</dbReference>
<dbReference type="InterPro" id="IPR022742">
    <property type="entry name" value="Hydrolase_4"/>
</dbReference>
<evidence type="ECO:0000313" key="3">
    <source>
        <dbReference type="Proteomes" id="UP000006334"/>
    </source>
</evidence>
<dbReference type="STRING" id="1127673.GLIP_3469"/>
<dbReference type="eggNOG" id="COG2267">
    <property type="taxonomic scope" value="Bacteria"/>
</dbReference>
<dbReference type="PANTHER" id="PTHR11614">
    <property type="entry name" value="PHOSPHOLIPASE-RELATED"/>
    <property type="match status" value="1"/>
</dbReference>
<dbReference type="EC" id="3.1.1.5" evidence="2"/>
<name>K6YHI2_9ALTE</name>
<dbReference type="Proteomes" id="UP000006334">
    <property type="component" value="Unassembled WGS sequence"/>
</dbReference>
<dbReference type="InterPro" id="IPR029058">
    <property type="entry name" value="AB_hydrolase_fold"/>
</dbReference>
<proteinExistence type="predicted"/>
<dbReference type="AlphaFoldDB" id="K6YHI2"/>